<reference evidence="1 2" key="1">
    <citation type="journal article" date="2019" name="Mol. Biol. Evol.">
        <title>Blast fungal genomes show frequent chromosomal changes, gene gains and losses, and effector gene turnover.</title>
        <authorList>
            <person name="Gomez Luciano L.B."/>
            <person name="Jason Tsai I."/>
            <person name="Chuma I."/>
            <person name="Tosa Y."/>
            <person name="Chen Y.H."/>
            <person name="Li J.Y."/>
            <person name="Li M.Y."/>
            <person name="Jade Lu M.Y."/>
            <person name="Nakayashiki H."/>
            <person name="Li W.H."/>
        </authorList>
    </citation>
    <scope>NUCLEOTIDE SEQUENCE [LARGE SCALE GENOMIC DNA]</scope>
    <source>
        <strain evidence="1">MZ5-1-6</strain>
    </source>
</reference>
<accession>A0A4P7MX93</accession>
<dbReference type="Proteomes" id="UP000294847">
    <property type="component" value="Chromosome 1"/>
</dbReference>
<name>A0A4P7MX93_PYROR</name>
<evidence type="ECO:0000313" key="1">
    <source>
        <dbReference type="EMBL" id="QBZ53801.1"/>
    </source>
</evidence>
<evidence type="ECO:0000313" key="2">
    <source>
        <dbReference type="Proteomes" id="UP000294847"/>
    </source>
</evidence>
<gene>
    <name evidence="1" type="ORF">PoMZ_09491</name>
</gene>
<organism evidence="1 2">
    <name type="scientific">Pyricularia oryzae</name>
    <name type="common">Rice blast fungus</name>
    <name type="synonym">Magnaporthe oryzae</name>
    <dbReference type="NCBI Taxonomy" id="318829"/>
    <lineage>
        <taxon>Eukaryota</taxon>
        <taxon>Fungi</taxon>
        <taxon>Dikarya</taxon>
        <taxon>Ascomycota</taxon>
        <taxon>Pezizomycotina</taxon>
        <taxon>Sordariomycetes</taxon>
        <taxon>Sordariomycetidae</taxon>
        <taxon>Magnaporthales</taxon>
        <taxon>Pyriculariaceae</taxon>
        <taxon>Pyricularia</taxon>
    </lineage>
</organism>
<sequence length="33" mass="3589">MVVAAVLSFHQCVYEVSAAIRAMGSKSNHNIVR</sequence>
<proteinExistence type="predicted"/>
<dbReference type="EMBL" id="CP034204">
    <property type="protein sequence ID" value="QBZ53801.1"/>
    <property type="molecule type" value="Genomic_DNA"/>
</dbReference>
<protein>
    <submittedName>
        <fullName evidence="1">Uncharacterized protein</fullName>
    </submittedName>
</protein>
<dbReference type="AlphaFoldDB" id="A0A4P7MX93"/>